<dbReference type="EMBL" id="BAAACP010000002">
    <property type="protein sequence ID" value="GAA0862080.1"/>
    <property type="molecule type" value="Genomic_DNA"/>
</dbReference>
<evidence type="ECO:0000259" key="2">
    <source>
        <dbReference type="Pfam" id="PF12638"/>
    </source>
</evidence>
<keyword evidence="1" id="KW-0812">Transmembrane</keyword>
<reference evidence="3 4" key="1">
    <citation type="journal article" date="2019" name="Int. J. Syst. Evol. Microbiol.">
        <title>The Global Catalogue of Microorganisms (GCM) 10K type strain sequencing project: providing services to taxonomists for standard genome sequencing and annotation.</title>
        <authorList>
            <consortium name="The Broad Institute Genomics Platform"/>
            <consortium name="The Broad Institute Genome Sequencing Center for Infectious Disease"/>
            <person name="Wu L."/>
            <person name="Ma J."/>
        </authorList>
    </citation>
    <scope>NUCLEOTIDE SEQUENCE [LARGE SCALE GENOMIC DNA]</scope>
    <source>
        <strain evidence="3 4">JCM 6486</strain>
    </source>
</reference>
<feature type="domain" description="Staygreen protein" evidence="2">
    <location>
        <begin position="5"/>
        <end position="148"/>
    </location>
</feature>
<feature type="transmembrane region" description="Helical" evidence="1">
    <location>
        <begin position="64"/>
        <end position="85"/>
    </location>
</feature>
<accession>A0ABN1LZB4</accession>
<protein>
    <submittedName>
        <fullName evidence="3">Staygreen family protein</fullName>
    </submittedName>
</protein>
<keyword evidence="1" id="KW-1133">Transmembrane helix</keyword>
<keyword evidence="4" id="KW-1185">Reference proteome</keyword>
<name>A0ABN1LZB4_9FIRM</name>
<proteinExistence type="predicted"/>
<sequence length="161" mass="19048">MDNLSLSKVNVSIEKPYTATEPVRFRRYTITHLEDPAIVNLSISPYFYDLDLFTTSTDLVYSQWFWFFGDIYQLTFFIFIGNYPYNVAKYRYEKYLELLPLSISAVVNGDRTFLNNRKILFDTPIFVRFISSYPAFNKTVPYKFVKDYIDDNVEVIIKKGV</sequence>
<dbReference type="Proteomes" id="UP001400965">
    <property type="component" value="Unassembled WGS sequence"/>
</dbReference>
<evidence type="ECO:0000313" key="4">
    <source>
        <dbReference type="Proteomes" id="UP001400965"/>
    </source>
</evidence>
<dbReference type="Pfam" id="PF12638">
    <property type="entry name" value="Staygreen"/>
    <property type="match status" value="1"/>
</dbReference>
<dbReference type="InterPro" id="IPR024438">
    <property type="entry name" value="Staygreen"/>
</dbReference>
<comment type="caution">
    <text evidence="3">The sequence shown here is derived from an EMBL/GenBank/DDBJ whole genome shotgun (WGS) entry which is preliminary data.</text>
</comment>
<dbReference type="RefSeq" id="WP_346042212.1">
    <property type="nucleotide sequence ID" value="NZ_BAAACP010000002.1"/>
</dbReference>
<gene>
    <name evidence="3" type="ORF">GCM10008917_06010</name>
</gene>
<evidence type="ECO:0000256" key="1">
    <source>
        <dbReference type="SAM" id="Phobius"/>
    </source>
</evidence>
<evidence type="ECO:0000313" key="3">
    <source>
        <dbReference type="EMBL" id="GAA0862080.1"/>
    </source>
</evidence>
<organism evidence="3 4">
    <name type="scientific">Paraclostridium tenue</name>
    <dbReference type="NCBI Taxonomy" id="1737"/>
    <lineage>
        <taxon>Bacteria</taxon>
        <taxon>Bacillati</taxon>
        <taxon>Bacillota</taxon>
        <taxon>Clostridia</taxon>
        <taxon>Peptostreptococcales</taxon>
        <taxon>Peptostreptococcaceae</taxon>
        <taxon>Paraclostridium</taxon>
    </lineage>
</organism>
<keyword evidence="1" id="KW-0472">Membrane</keyword>